<evidence type="ECO:0008006" key="3">
    <source>
        <dbReference type="Google" id="ProtNLM"/>
    </source>
</evidence>
<keyword evidence="2" id="KW-1185">Reference proteome</keyword>
<name>A0A1H2L954_9ACTO</name>
<sequence>MRRSKKYNRPVRELNSYALMGYTRIEQGRDGRDFKVHHINAGEKEYVCPGCYGTIRVGEPHEVAWTEDHILGKDFGQQDRRHWHTGCWNARGRRR</sequence>
<dbReference type="GeneID" id="65343835"/>
<dbReference type="RefSeq" id="WP_091278563.1">
    <property type="nucleotide sequence ID" value="NZ_JABAPH010000015.1"/>
</dbReference>
<dbReference type="STRING" id="131112.SAMN04489737_0074"/>
<evidence type="ECO:0000313" key="1">
    <source>
        <dbReference type="EMBL" id="SDU77577.1"/>
    </source>
</evidence>
<gene>
    <name evidence="1" type="ORF">SAMN04489737_0074</name>
</gene>
<proteinExistence type="predicted"/>
<dbReference type="AlphaFoldDB" id="A0A1H2L954"/>
<dbReference type="Proteomes" id="UP000214355">
    <property type="component" value="Chromosome I"/>
</dbReference>
<organism evidence="1 2">
    <name type="scientific">Arcanobacterium phocae</name>
    <dbReference type="NCBI Taxonomy" id="131112"/>
    <lineage>
        <taxon>Bacteria</taxon>
        <taxon>Bacillati</taxon>
        <taxon>Actinomycetota</taxon>
        <taxon>Actinomycetes</taxon>
        <taxon>Actinomycetales</taxon>
        <taxon>Actinomycetaceae</taxon>
        <taxon>Arcanobacterium</taxon>
    </lineage>
</organism>
<reference evidence="2" key="1">
    <citation type="submission" date="2016-10" db="EMBL/GenBank/DDBJ databases">
        <authorList>
            <person name="Varghese N."/>
            <person name="Submissions S."/>
        </authorList>
    </citation>
    <scope>NUCLEOTIDE SEQUENCE [LARGE SCALE GENOMIC DNA]</scope>
    <source>
        <strain evidence="2">DSM 10002</strain>
    </source>
</reference>
<dbReference type="EMBL" id="LT629804">
    <property type="protein sequence ID" value="SDU77577.1"/>
    <property type="molecule type" value="Genomic_DNA"/>
</dbReference>
<dbReference type="OrthoDB" id="3381577at2"/>
<protein>
    <recommendedName>
        <fullName evidence="3">ATP/GTP-binding protein</fullName>
    </recommendedName>
</protein>
<accession>A0A1H2L954</accession>
<evidence type="ECO:0000313" key="2">
    <source>
        <dbReference type="Proteomes" id="UP000214355"/>
    </source>
</evidence>